<evidence type="ECO:0000256" key="1">
    <source>
        <dbReference type="SAM" id="MobiDB-lite"/>
    </source>
</evidence>
<organism evidence="2">
    <name type="scientific">Tanacetum cinerariifolium</name>
    <name type="common">Dalmatian daisy</name>
    <name type="synonym">Chrysanthemum cinerariifolium</name>
    <dbReference type="NCBI Taxonomy" id="118510"/>
    <lineage>
        <taxon>Eukaryota</taxon>
        <taxon>Viridiplantae</taxon>
        <taxon>Streptophyta</taxon>
        <taxon>Embryophyta</taxon>
        <taxon>Tracheophyta</taxon>
        <taxon>Spermatophyta</taxon>
        <taxon>Magnoliopsida</taxon>
        <taxon>eudicotyledons</taxon>
        <taxon>Gunneridae</taxon>
        <taxon>Pentapetalae</taxon>
        <taxon>asterids</taxon>
        <taxon>campanulids</taxon>
        <taxon>Asterales</taxon>
        <taxon>Asteraceae</taxon>
        <taxon>Asteroideae</taxon>
        <taxon>Anthemideae</taxon>
        <taxon>Anthemidinae</taxon>
        <taxon>Tanacetum</taxon>
    </lineage>
</organism>
<evidence type="ECO:0000313" key="2">
    <source>
        <dbReference type="EMBL" id="GEU59914.1"/>
    </source>
</evidence>
<evidence type="ECO:0008006" key="3">
    <source>
        <dbReference type="Google" id="ProtNLM"/>
    </source>
</evidence>
<dbReference type="EMBL" id="BKCJ010004254">
    <property type="protein sequence ID" value="GEU59914.1"/>
    <property type="molecule type" value="Genomic_DNA"/>
</dbReference>
<dbReference type="AlphaFoldDB" id="A0A6L2LI48"/>
<sequence length="231" mass="25566">MASKQSSSGPALHEMTPTTISLGPVPNPPSLTPFVPPSRTDWDMLFQLLFDELLTPPPSVDHPAPEFIALIAEVVALEPAASTGSPFSTTVDQDAPSPSNSQTTLENQSSIIPNDVEEENHDLNVTHMNNNPFFVILILEAPSDQSSSTYVITTIAHPDHQISEHNNKCTKDHLLENIIDQLARPVFTRLQLHEQALFCYYDAFLTSVEPKTYKDALTQSYLIEAMQEELN</sequence>
<accession>A0A6L2LI48</accession>
<feature type="region of interest" description="Disordered" evidence="1">
    <location>
        <begin position="82"/>
        <end position="111"/>
    </location>
</feature>
<protein>
    <recommendedName>
        <fullName evidence="3">Integrase, catalytic region, zinc finger, CCHC-type, peptidase aspartic, catalytic</fullName>
    </recommendedName>
</protein>
<name>A0A6L2LI48_TANCI</name>
<feature type="region of interest" description="Disordered" evidence="1">
    <location>
        <begin position="1"/>
        <end position="33"/>
    </location>
</feature>
<reference evidence="2" key="1">
    <citation type="journal article" date="2019" name="Sci. Rep.">
        <title>Draft genome of Tanacetum cinerariifolium, the natural source of mosquito coil.</title>
        <authorList>
            <person name="Yamashiro T."/>
            <person name="Shiraishi A."/>
            <person name="Satake H."/>
            <person name="Nakayama K."/>
        </authorList>
    </citation>
    <scope>NUCLEOTIDE SEQUENCE</scope>
</reference>
<proteinExistence type="predicted"/>
<comment type="caution">
    <text evidence="2">The sequence shown here is derived from an EMBL/GenBank/DDBJ whole genome shotgun (WGS) entry which is preliminary data.</text>
</comment>
<gene>
    <name evidence="2" type="ORF">Tci_031892</name>
</gene>